<dbReference type="PANTHER" id="PTHR10876:SF0">
    <property type="entry name" value="ZINC FINGER PROTEIN ZPR1"/>
    <property type="match status" value="1"/>
</dbReference>
<dbReference type="AlphaFoldDB" id="G3GSI1"/>
<gene>
    <name evidence="3" type="ORF">H671_xg19992</name>
    <name evidence="2" type="ORF">I79_000596</name>
</gene>
<protein>
    <submittedName>
        <fullName evidence="2 3">Zinc finger protein ZPR1</fullName>
    </submittedName>
</protein>
<dbReference type="EMBL" id="KE683284">
    <property type="protein sequence ID" value="ERE65723.1"/>
    <property type="molecule type" value="Genomic_DNA"/>
</dbReference>
<reference evidence="3" key="4">
    <citation type="submission" date="2013-03" db="EMBL/GenBank/DDBJ databases">
        <title>Chinese hamster genome sequenced from sorted chromosomes.</title>
        <authorList>
            <person name="Brinkrolf K."/>
            <person name="Rupp O."/>
            <person name="Laux H."/>
            <person name="Kollin F."/>
            <person name="Ernst W."/>
            <person name="Linke B."/>
            <person name="Kofler R."/>
            <person name="Romand S."/>
            <person name="Hesse F."/>
            <person name="Budach W.E."/>
            <person name="Galosy S."/>
            <person name="Muller D."/>
            <person name="Noll T."/>
            <person name="Wienberg J."/>
            <person name="Jostock T."/>
            <person name="Leonard M."/>
            <person name="Grillari J."/>
            <person name="Tauch A."/>
            <person name="Goesmann A."/>
            <person name="Helk B."/>
            <person name="Mott J.E."/>
            <person name="Puehler A."/>
            <person name="Borth N."/>
        </authorList>
    </citation>
    <scope>NUCLEOTIDE SEQUENCE</scope>
    <source>
        <strain evidence="3">17A/GY</strain>
    </source>
</reference>
<evidence type="ECO:0000313" key="2">
    <source>
        <dbReference type="EMBL" id="EGV96567.1"/>
    </source>
</evidence>
<dbReference type="InterPro" id="IPR042451">
    <property type="entry name" value="ZPR1_A/B_dom"/>
</dbReference>
<reference evidence="4" key="1">
    <citation type="journal article" date="2011" name="Nat. Biotechnol.">
        <title>The genomic sequence of the Chinese hamster ovary (CHO)-K1 cell line.</title>
        <authorList>
            <person name="Xu X."/>
            <person name="Nagarajan H."/>
            <person name="Lewis N.E."/>
            <person name="Pan S."/>
            <person name="Cai Z."/>
            <person name="Liu X."/>
            <person name="Chen W."/>
            <person name="Xie M."/>
            <person name="Wang W."/>
            <person name="Hammond S."/>
            <person name="Andersen M.R."/>
            <person name="Neff N."/>
            <person name="Passarelli B."/>
            <person name="Koh W."/>
            <person name="Fan H.C."/>
            <person name="Wang J."/>
            <person name="Gui Y."/>
            <person name="Lee K.H."/>
            <person name="Betenbaugh M.J."/>
            <person name="Quake S.R."/>
            <person name="Famili I."/>
            <person name="Palsson B.O."/>
            <person name="Wang J."/>
        </authorList>
    </citation>
    <scope>NUCLEOTIDE SEQUENCE [LARGE SCALE GENOMIC DNA]</scope>
    <source>
        <strain evidence="4">CHO K1 cell line</strain>
    </source>
</reference>
<accession>G3GSI1</accession>
<dbReference type="PANTHER" id="PTHR10876">
    <property type="entry name" value="ZINC FINGER PROTEIN ZPR1"/>
    <property type="match status" value="1"/>
</dbReference>
<dbReference type="STRING" id="10029.G3GSI1"/>
<proteinExistence type="predicted"/>
<feature type="domain" description="ZPR1 jelly-roll" evidence="1">
    <location>
        <begin position="2"/>
        <end position="52"/>
    </location>
</feature>
<dbReference type="Pfam" id="PF22794">
    <property type="entry name" value="jr-ZPR1"/>
    <property type="match status" value="1"/>
</dbReference>
<evidence type="ECO:0000313" key="5">
    <source>
        <dbReference type="Proteomes" id="UP000030759"/>
    </source>
</evidence>
<reference evidence="2" key="2">
    <citation type="submission" date="2011-08" db="EMBL/GenBank/DDBJ databases">
        <title>The genomic sequence of the Chinese hamster ovary CHO-K1 cell line.</title>
        <authorList>
            <person name="Xu X."/>
            <person name="Nagarajan H."/>
            <person name="Lewis N.E."/>
            <person name="Pan S."/>
            <person name="Cai Z."/>
            <person name="Liu X."/>
            <person name="Chen W."/>
            <person name="Xie M."/>
            <person name="Wang W."/>
            <person name="Hammond S."/>
            <person name="Andersen M.R."/>
            <person name="Neff N."/>
            <person name="Passarelli B."/>
            <person name="Koh W."/>
            <person name="Fan C.H."/>
            <person name="Wang J."/>
            <person name="Gui Y."/>
            <person name="Lee K.H."/>
            <person name="Betenbaugh M.J."/>
            <person name="Quake S.R."/>
            <person name="Famili I."/>
            <person name="Palsson B.O."/>
            <person name="Wang J."/>
        </authorList>
    </citation>
    <scope>NUCLEOTIDE SEQUENCE</scope>
</reference>
<dbReference type="EMBL" id="JH000011">
    <property type="protein sequence ID" value="EGV96567.1"/>
    <property type="molecule type" value="Genomic_DNA"/>
</dbReference>
<dbReference type="Proteomes" id="UP000030759">
    <property type="component" value="Unassembled WGS sequence"/>
</dbReference>
<dbReference type="InterPro" id="IPR040141">
    <property type="entry name" value="ZPR1"/>
</dbReference>
<reference evidence="5" key="3">
    <citation type="journal article" date="2013" name="Nat. Biotechnol.">
        <title>Chinese hamster genome sequenced from sorted chromosomes.</title>
        <authorList>
            <person name="Brinkrolf K."/>
            <person name="Rupp O."/>
            <person name="Laux H."/>
            <person name="Kollin F."/>
            <person name="Ernst W."/>
            <person name="Linke B."/>
            <person name="Kofler R."/>
            <person name="Romand S."/>
            <person name="Hesse F."/>
            <person name="Budach W.E."/>
            <person name="Galosy S."/>
            <person name="Muller D."/>
            <person name="Noll T."/>
            <person name="Wienberg J."/>
            <person name="Jostock T."/>
            <person name="Leonard M."/>
            <person name="Grillari J."/>
            <person name="Tauch A."/>
            <person name="Goesmann A."/>
            <person name="Helk B."/>
            <person name="Mott J.E."/>
            <person name="Puhler A."/>
            <person name="Borth N."/>
        </authorList>
    </citation>
    <scope>NUCLEOTIDE SEQUENCE [LARGE SCALE GENOMIC DNA]</scope>
    <source>
        <strain evidence="5">17A/GY</strain>
    </source>
</reference>
<dbReference type="Proteomes" id="UP000001075">
    <property type="component" value="Unassembled WGS sequence"/>
</dbReference>
<evidence type="ECO:0000259" key="1">
    <source>
        <dbReference type="Pfam" id="PF22794"/>
    </source>
</evidence>
<dbReference type="InterPro" id="IPR056180">
    <property type="entry name" value="ZPR1_jr_dom"/>
</dbReference>
<organism evidence="2 4">
    <name type="scientific">Cricetulus griseus</name>
    <name type="common">Chinese hamster</name>
    <name type="synonym">Cricetulus barabensis griseus</name>
    <dbReference type="NCBI Taxonomy" id="10029"/>
    <lineage>
        <taxon>Eukaryota</taxon>
        <taxon>Metazoa</taxon>
        <taxon>Chordata</taxon>
        <taxon>Craniata</taxon>
        <taxon>Vertebrata</taxon>
        <taxon>Euteleostomi</taxon>
        <taxon>Mammalia</taxon>
        <taxon>Eutheria</taxon>
        <taxon>Euarchontoglires</taxon>
        <taxon>Glires</taxon>
        <taxon>Rodentia</taxon>
        <taxon>Myomorpha</taxon>
        <taxon>Muroidea</taxon>
        <taxon>Cricetidae</taxon>
        <taxon>Cricetinae</taxon>
        <taxon>Cricetulus</taxon>
    </lineage>
</organism>
<evidence type="ECO:0000313" key="3">
    <source>
        <dbReference type="EMBL" id="ERE65723.1"/>
    </source>
</evidence>
<dbReference type="Gene3D" id="2.60.120.1040">
    <property type="entry name" value="ZPR1, A/B domain"/>
    <property type="match status" value="1"/>
</dbReference>
<evidence type="ECO:0000313" key="4">
    <source>
        <dbReference type="Proteomes" id="UP000001075"/>
    </source>
</evidence>
<dbReference type="GO" id="GO:0005634">
    <property type="term" value="C:nucleus"/>
    <property type="evidence" value="ECO:0007669"/>
    <property type="project" value="TreeGrafter"/>
</dbReference>
<name>G3GSI1_CRIGR</name>
<sequence length="108" mass="12656">MLDQIIEGKMKAHFIMDGPAGNSYLQNVHAPEDDQEMKVEWYKHIFDQNKELWLNDMKTESYEQVWPHSGSRTQLKGQLQCHQHHRLIMNVGKTMTVQTPPHGEEDIT</sequence>